<dbReference type="OrthoDB" id="3218112at2759"/>
<evidence type="ECO:0008006" key="4">
    <source>
        <dbReference type="Google" id="ProtNLM"/>
    </source>
</evidence>
<name>A0A0H2RQX6_9AGAM</name>
<sequence>MPPKRRRVSKSPPTKGCGDKGSATLSRASGLRQHDKLWFDDGSIIIATDVHLYRVHRGMLSRYSKVLSDIFEMPTAGETSDLWEDVPIVGMVGDSDVEVYLLLKGLYDRNFRDTLREYAMPAISSLLSISSKYDFQEIRADVLQFLTSLFPRTLKEYEASKIHNRELHPGEIFELLVVAHRCEALSILPPLYYLCSRFPLETSIDHIQSLPKDYAKQLFLGRDWLCEVSQHLFKQSLQSARVGGSFAPICKYPHCLEKFRAQLAEKYPNAQPERRFMFVFDLPEHGILEDLDMQRCGICEPCETKYLEMLNEIKRFAWNRLPVKFLNMTWEDLRRK</sequence>
<dbReference type="InParanoid" id="A0A0H2RQX6"/>
<dbReference type="Proteomes" id="UP000053477">
    <property type="component" value="Unassembled WGS sequence"/>
</dbReference>
<reference evidence="2 3" key="1">
    <citation type="submission" date="2015-04" db="EMBL/GenBank/DDBJ databases">
        <title>Complete genome sequence of Schizopora paradoxa KUC8140, a cosmopolitan wood degrader in East Asia.</title>
        <authorList>
            <consortium name="DOE Joint Genome Institute"/>
            <person name="Min B."/>
            <person name="Park H."/>
            <person name="Jang Y."/>
            <person name="Kim J.-J."/>
            <person name="Kim K.H."/>
            <person name="Pangilinan J."/>
            <person name="Lipzen A."/>
            <person name="Riley R."/>
            <person name="Grigoriev I.V."/>
            <person name="Spatafora J.W."/>
            <person name="Choi I.-G."/>
        </authorList>
    </citation>
    <scope>NUCLEOTIDE SEQUENCE [LARGE SCALE GENOMIC DNA]</scope>
    <source>
        <strain evidence="2 3">KUC8140</strain>
    </source>
</reference>
<evidence type="ECO:0000313" key="3">
    <source>
        <dbReference type="Proteomes" id="UP000053477"/>
    </source>
</evidence>
<evidence type="ECO:0000313" key="2">
    <source>
        <dbReference type="EMBL" id="KLO07221.1"/>
    </source>
</evidence>
<accession>A0A0H2RQX6</accession>
<protein>
    <recommendedName>
        <fullName evidence="4">BTB domain-containing protein</fullName>
    </recommendedName>
</protein>
<gene>
    <name evidence="2" type="ORF">SCHPADRAFT_1001835</name>
</gene>
<dbReference type="EMBL" id="KQ086153">
    <property type="protein sequence ID" value="KLO07221.1"/>
    <property type="molecule type" value="Genomic_DNA"/>
</dbReference>
<organism evidence="2 3">
    <name type="scientific">Schizopora paradoxa</name>
    <dbReference type="NCBI Taxonomy" id="27342"/>
    <lineage>
        <taxon>Eukaryota</taxon>
        <taxon>Fungi</taxon>
        <taxon>Dikarya</taxon>
        <taxon>Basidiomycota</taxon>
        <taxon>Agaricomycotina</taxon>
        <taxon>Agaricomycetes</taxon>
        <taxon>Hymenochaetales</taxon>
        <taxon>Schizoporaceae</taxon>
        <taxon>Schizopora</taxon>
    </lineage>
</organism>
<evidence type="ECO:0000256" key="1">
    <source>
        <dbReference type="SAM" id="MobiDB-lite"/>
    </source>
</evidence>
<keyword evidence="3" id="KW-1185">Reference proteome</keyword>
<dbReference type="AlphaFoldDB" id="A0A0H2RQX6"/>
<feature type="region of interest" description="Disordered" evidence="1">
    <location>
        <begin position="1"/>
        <end position="28"/>
    </location>
</feature>
<proteinExistence type="predicted"/>